<feature type="domain" description="Pyridoxamine 5'-phosphate oxidase N-terminal" evidence="1">
    <location>
        <begin position="15"/>
        <end position="135"/>
    </location>
</feature>
<keyword evidence="3" id="KW-1185">Reference proteome</keyword>
<dbReference type="Pfam" id="PF01243">
    <property type="entry name" value="PNPOx_N"/>
    <property type="match status" value="1"/>
</dbReference>
<dbReference type="KEGG" id="dpr:Despr_2148"/>
<sequence>MDIDPVPINSQLITLFGQQRLAVVATDSGSGPYTSLVAFAVTPDLGRLIFLTSRATQKFRNIESRPQVALLIDNRSNQPVDLARGVAVTALGTAAEAQGAAREELLQLLRKRHPELGGFADEPSTAVIAITVSRYIVVSHFQEVRVLGMDGGPTNFQEKSLR</sequence>
<dbReference type="InterPro" id="IPR011576">
    <property type="entry name" value="Pyridox_Oxase_N"/>
</dbReference>
<organism evidence="2 3">
    <name type="scientific">Desulfobulbus propionicus (strain ATCC 33891 / DSM 2032 / VKM B-1956 / 1pr3)</name>
    <dbReference type="NCBI Taxonomy" id="577650"/>
    <lineage>
        <taxon>Bacteria</taxon>
        <taxon>Pseudomonadati</taxon>
        <taxon>Thermodesulfobacteriota</taxon>
        <taxon>Desulfobulbia</taxon>
        <taxon>Desulfobulbales</taxon>
        <taxon>Desulfobulbaceae</taxon>
        <taxon>Desulfobulbus</taxon>
    </lineage>
</organism>
<evidence type="ECO:0000259" key="1">
    <source>
        <dbReference type="Pfam" id="PF01243"/>
    </source>
</evidence>
<gene>
    <name evidence="2" type="ordered locus">Despr_2148</name>
</gene>
<proteinExistence type="predicted"/>
<dbReference type="RefSeq" id="WP_015724832.1">
    <property type="nucleotide sequence ID" value="NC_014972.1"/>
</dbReference>
<evidence type="ECO:0000313" key="3">
    <source>
        <dbReference type="Proteomes" id="UP000006365"/>
    </source>
</evidence>
<dbReference type="EMBL" id="CP002364">
    <property type="protein sequence ID" value="ADW18293.1"/>
    <property type="molecule type" value="Genomic_DNA"/>
</dbReference>
<dbReference type="SUPFAM" id="SSF50475">
    <property type="entry name" value="FMN-binding split barrel"/>
    <property type="match status" value="1"/>
</dbReference>
<dbReference type="Proteomes" id="UP000006365">
    <property type="component" value="Chromosome"/>
</dbReference>
<accession>A0A7U3YN48</accession>
<name>A0A7U3YN48_DESPD</name>
<dbReference type="AlphaFoldDB" id="A0A7U3YN48"/>
<reference evidence="2 3" key="1">
    <citation type="journal article" date="2011" name="Stand. Genomic Sci.">
        <title>Complete genome sequence of Desulfobulbus propionicus type strain (1pr3).</title>
        <authorList>
            <person name="Pagani I."/>
            <person name="Lapidus A."/>
            <person name="Nolan M."/>
            <person name="Lucas S."/>
            <person name="Hammon N."/>
            <person name="Deshpande S."/>
            <person name="Cheng J.F."/>
            <person name="Chertkov O."/>
            <person name="Davenport K."/>
            <person name="Tapia R."/>
            <person name="Han C."/>
            <person name="Goodwin L."/>
            <person name="Pitluck S."/>
            <person name="Liolios K."/>
            <person name="Mavromatis K."/>
            <person name="Ivanova N."/>
            <person name="Mikhailova N."/>
            <person name="Pati A."/>
            <person name="Chen A."/>
            <person name="Palaniappan K."/>
            <person name="Land M."/>
            <person name="Hauser L."/>
            <person name="Chang Y.J."/>
            <person name="Jeffries C.D."/>
            <person name="Detter J.C."/>
            <person name="Brambilla E."/>
            <person name="Kannan K.P."/>
            <person name="Djao O.D."/>
            <person name="Rohde M."/>
            <person name="Pukall R."/>
            <person name="Spring S."/>
            <person name="Goker M."/>
            <person name="Sikorski J."/>
            <person name="Woyke T."/>
            <person name="Bristow J."/>
            <person name="Eisen J.A."/>
            <person name="Markowitz V."/>
            <person name="Hugenholtz P."/>
            <person name="Kyrpides N.C."/>
            <person name="Klenk H.P."/>
        </authorList>
    </citation>
    <scope>NUCLEOTIDE SEQUENCE [LARGE SCALE GENOMIC DNA]</scope>
    <source>
        <strain evidence="3">ATCC 33891 / DSM 2032 / 1pr3</strain>
    </source>
</reference>
<dbReference type="InterPro" id="IPR012349">
    <property type="entry name" value="Split_barrel_FMN-bd"/>
</dbReference>
<protein>
    <submittedName>
        <fullName evidence="2">Pyridoxamine 5'-phosphate oxidase-related FMN-binding protein</fullName>
    </submittedName>
</protein>
<dbReference type="Gene3D" id="2.30.110.10">
    <property type="entry name" value="Electron Transport, Fmn-binding Protein, Chain A"/>
    <property type="match status" value="1"/>
</dbReference>
<evidence type="ECO:0000313" key="2">
    <source>
        <dbReference type="EMBL" id="ADW18293.1"/>
    </source>
</evidence>